<evidence type="ECO:0000313" key="2">
    <source>
        <dbReference type="Proteomes" id="UP000001029"/>
    </source>
</evidence>
<dbReference type="EMBL" id="CP001055">
    <property type="protein sequence ID" value="ACC98008.1"/>
    <property type="molecule type" value="Genomic_DNA"/>
</dbReference>
<dbReference type="Pfam" id="PF14352">
    <property type="entry name" value="DUF4402"/>
    <property type="match status" value="2"/>
</dbReference>
<evidence type="ECO:0008006" key="3">
    <source>
        <dbReference type="Google" id="ProtNLM"/>
    </source>
</evidence>
<accession>B2KBI6</accession>
<sequence>MSSGIINFGTITLLTSAGGTVTLNASTGAATPSANVSVTGAARGYARYQVAGDECKCSLSWSGLPSTLNLTGPGTLQLTNFTFNAGSDYVVDGSCGGAAQYTTNPVIGFWYNPPYGTYYIGATANITTSTKPGTYTGSFTINSSGTKRFEAAIGSNRCTMWPGSEPAENLNTTVNVTATVEWPLSVEETALLDFGKIIRPTANCTAVVATNGSSGGTCSTLTGTTAAGRVKVKGIGGSPISYSIAASTLGSMTLDTFTTSPSGLTTIGANGEVEVSVGATLHVPADKAPGVYTGTYTIEVNYQ</sequence>
<dbReference type="Proteomes" id="UP000001029">
    <property type="component" value="Chromosome"/>
</dbReference>
<dbReference type="InterPro" id="IPR025514">
    <property type="entry name" value="DUF4402"/>
</dbReference>
<dbReference type="STRING" id="445932.Emin_0451"/>
<protein>
    <recommendedName>
        <fullName evidence="3">DUF4402 domain-containing protein</fullName>
    </recommendedName>
</protein>
<evidence type="ECO:0000313" key="1">
    <source>
        <dbReference type="EMBL" id="ACC98008.1"/>
    </source>
</evidence>
<name>B2KBI6_ELUMP</name>
<keyword evidence="2" id="KW-1185">Reference proteome</keyword>
<gene>
    <name evidence="1" type="ordered locus">Emin_0451</name>
</gene>
<dbReference type="AlphaFoldDB" id="B2KBI6"/>
<dbReference type="HOGENOM" id="CLU_917467_0_0_0"/>
<proteinExistence type="predicted"/>
<organism evidence="1 2">
    <name type="scientific">Elusimicrobium minutum (strain Pei191)</name>
    <dbReference type="NCBI Taxonomy" id="445932"/>
    <lineage>
        <taxon>Bacteria</taxon>
        <taxon>Pseudomonadati</taxon>
        <taxon>Elusimicrobiota</taxon>
        <taxon>Elusimicrobia</taxon>
        <taxon>Elusimicrobiales</taxon>
        <taxon>Elusimicrobiaceae</taxon>
        <taxon>Elusimicrobium</taxon>
    </lineage>
</organism>
<dbReference type="RefSeq" id="WP_012414623.1">
    <property type="nucleotide sequence ID" value="NC_010644.1"/>
</dbReference>
<reference evidence="1 2" key="1">
    <citation type="journal article" date="2009" name="Appl. Environ. Microbiol.">
        <title>Genomic analysis of 'Elusimicrobium minutum,' the first cultivated representative of the phylum 'Elusimicrobia' (formerly termite group 1).</title>
        <authorList>
            <person name="Herlemann D.P.R."/>
            <person name="Geissinger O."/>
            <person name="Ikeda-Ohtsubo W."/>
            <person name="Kunin V."/>
            <person name="Sun H."/>
            <person name="Lapidus A."/>
            <person name="Hugenholtz P."/>
            <person name="Brune A."/>
        </authorList>
    </citation>
    <scope>NUCLEOTIDE SEQUENCE [LARGE SCALE GENOMIC DNA]</scope>
    <source>
        <strain evidence="1 2">Pei191</strain>
    </source>
</reference>
<dbReference type="KEGG" id="emi:Emin_0451"/>